<evidence type="ECO:0000256" key="4">
    <source>
        <dbReference type="ARBA" id="ARBA00023002"/>
    </source>
</evidence>
<evidence type="ECO:0000256" key="2">
    <source>
        <dbReference type="ARBA" id="ARBA00005689"/>
    </source>
</evidence>
<evidence type="ECO:0000256" key="5">
    <source>
        <dbReference type="ARBA" id="ARBA00023027"/>
    </source>
</evidence>
<keyword evidence="10" id="KW-1185">Reference proteome</keyword>
<dbReference type="PANTHER" id="PTHR42795:SF1">
    <property type="entry name" value="ALANINE DEHYDROGENASE"/>
    <property type="match status" value="1"/>
</dbReference>
<gene>
    <name evidence="9" type="primary">ald</name>
    <name evidence="9" type="ORF">COP05_05095</name>
</gene>
<keyword evidence="5 6" id="KW-0520">NAD</keyword>
<dbReference type="PROSITE" id="PS00837">
    <property type="entry name" value="ALADH_PNT_2"/>
    <property type="match status" value="1"/>
</dbReference>
<dbReference type="InterPro" id="IPR008143">
    <property type="entry name" value="Ala_DH/PNT_CS2"/>
</dbReference>
<feature type="domain" description="Alanine dehydrogenase/pyridine nucleotide transhydrogenase NAD(H)-binding" evidence="7">
    <location>
        <begin position="149"/>
        <end position="297"/>
    </location>
</feature>
<dbReference type="SUPFAM" id="SSF51735">
    <property type="entry name" value="NAD(P)-binding Rossmann-fold domains"/>
    <property type="match status" value="1"/>
</dbReference>
<evidence type="ECO:0000313" key="9">
    <source>
        <dbReference type="EMBL" id="ATH97582.1"/>
    </source>
</evidence>
<dbReference type="Pfam" id="PF01262">
    <property type="entry name" value="AlaDh_PNT_C"/>
    <property type="match status" value="1"/>
</dbReference>
<evidence type="ECO:0000259" key="8">
    <source>
        <dbReference type="SMART" id="SM01003"/>
    </source>
</evidence>
<dbReference type="SMART" id="SM01003">
    <property type="entry name" value="AlaDh_PNT_N"/>
    <property type="match status" value="1"/>
</dbReference>
<dbReference type="PIRSF" id="PIRSF000183">
    <property type="entry name" value="Alanine_dh"/>
    <property type="match status" value="1"/>
</dbReference>
<dbReference type="RefSeq" id="WP_034374907.1">
    <property type="nucleotide sequence ID" value="NZ_CP023482.1"/>
</dbReference>
<accession>A0ABM6PQ53</accession>
<evidence type="ECO:0000256" key="3">
    <source>
        <dbReference type="ARBA" id="ARBA00012897"/>
    </source>
</evidence>
<dbReference type="InterPro" id="IPR036291">
    <property type="entry name" value="NAD(P)-bd_dom_sf"/>
</dbReference>
<evidence type="ECO:0000256" key="1">
    <source>
        <dbReference type="ARBA" id="ARBA00005206"/>
    </source>
</evidence>
<protein>
    <recommendedName>
        <fullName evidence="3 6">Alanine dehydrogenase</fullName>
        <ecNumber evidence="3 6">1.4.1.1</ecNumber>
    </recommendedName>
</protein>
<evidence type="ECO:0000313" key="10">
    <source>
        <dbReference type="Proteomes" id="UP000815698"/>
    </source>
</evidence>
<dbReference type="InterPro" id="IPR008141">
    <property type="entry name" value="Ala_DH"/>
</dbReference>
<dbReference type="SUPFAM" id="SSF52283">
    <property type="entry name" value="Formate/glycerate dehydrogenase catalytic domain-like"/>
    <property type="match status" value="1"/>
</dbReference>
<reference evidence="9 10" key="1">
    <citation type="journal article" date="2016" name="Int. J. Syst. Evol. Microbiol.">
        <title>Dermabacter jinjuensis sp. nov., a novel species of the genus Dermabacter isolated from a clinical specimen.</title>
        <authorList>
            <person name="Park Y.K."/>
            <person name="Lee K.M."/>
            <person name="Lee W.K."/>
            <person name="Cho M.J."/>
            <person name="Lee H.S."/>
            <person name="Cho Y.G."/>
            <person name="Lee Y.C."/>
            <person name="Lee W.K."/>
            <person name="Seong W.K."/>
            <person name="Hwang K.J."/>
        </authorList>
    </citation>
    <scope>NUCLEOTIDE SEQUENCE [LARGE SCALE GENOMIC DNA]</scope>
    <source>
        <strain evidence="9 10">32T</strain>
    </source>
</reference>
<dbReference type="PANTHER" id="PTHR42795">
    <property type="entry name" value="ALANINE DEHYDROGENASE"/>
    <property type="match status" value="1"/>
</dbReference>
<dbReference type="InterPro" id="IPR007886">
    <property type="entry name" value="AlaDH/PNT_N"/>
</dbReference>
<sequence>MKIGIVREIKNNEYRVAMHHAGVEELIRSGHEVVVEKDAGVNAGFTNTDYEGAGAQIADTAESVWGEADLLLKVKEPLESEYGYLREDQILFTYLHLAASRSLTQALLAAKTPALAYEMVKGSDGSLPLLAPMSIIAGRLSAQVAAHQLMSPFGGTGVLMGGAPGTARAKVLVVGGGVVGEQAAIVAAGMGASVTVLDINSARLADLDRTHGTRISTGFSNAQAIDTLAREADVVVGSVLLPGRAAPKLIKRETIEAMRPGSIVIDVAIDQGGCTEVSRPTTHDDPTFRVGNATVYCVANMPGAVARTASVALAGASLPYVRALANGGIEGIAGHPGLLSGFSTFRGELLHEEVAEAHGLPYRSARDVLAHER</sequence>
<feature type="domain" description="Alanine dehydrogenase/pyridine nucleotide transhydrogenase N-terminal" evidence="8">
    <location>
        <begin position="4"/>
        <end position="137"/>
    </location>
</feature>
<comment type="similarity">
    <text evidence="2 6">Belongs to the AlaDH/PNT family.</text>
</comment>
<dbReference type="EC" id="1.4.1.1" evidence="3 6"/>
<dbReference type="Pfam" id="PF05222">
    <property type="entry name" value="AlaDh_PNT_N"/>
    <property type="match status" value="1"/>
</dbReference>
<name>A0ABM6PQ53_9MICO</name>
<organism evidence="9 10">
    <name type="scientific">Dermabacter jinjuensis</name>
    <dbReference type="NCBI Taxonomy" id="1667168"/>
    <lineage>
        <taxon>Bacteria</taxon>
        <taxon>Bacillati</taxon>
        <taxon>Actinomycetota</taxon>
        <taxon>Actinomycetes</taxon>
        <taxon>Micrococcales</taxon>
        <taxon>Dermabacteraceae</taxon>
        <taxon>Dermabacter</taxon>
    </lineage>
</organism>
<comment type="function">
    <text evidence="6">Catalyzes the reversible reductive amination of pyruvate to L-alanine.</text>
</comment>
<dbReference type="Gene3D" id="3.40.50.720">
    <property type="entry name" value="NAD(P)-binding Rossmann-like Domain"/>
    <property type="match status" value="2"/>
</dbReference>
<dbReference type="NCBIfam" id="TIGR00518">
    <property type="entry name" value="alaDH"/>
    <property type="match status" value="1"/>
</dbReference>
<comment type="pathway">
    <text evidence="1 6">Amino-acid degradation; L-alanine degradation via dehydrogenase pathway; NH(3) and pyruvate from L-alanine: step 1/1.</text>
</comment>
<evidence type="ECO:0000256" key="6">
    <source>
        <dbReference type="PIRNR" id="PIRNR000183"/>
    </source>
</evidence>
<comment type="catalytic activity">
    <reaction evidence="6">
        <text>L-alanine + NAD(+) + H2O = pyruvate + NH4(+) + NADH + H(+)</text>
        <dbReference type="Rhea" id="RHEA:18405"/>
        <dbReference type="ChEBI" id="CHEBI:15361"/>
        <dbReference type="ChEBI" id="CHEBI:15377"/>
        <dbReference type="ChEBI" id="CHEBI:15378"/>
        <dbReference type="ChEBI" id="CHEBI:28938"/>
        <dbReference type="ChEBI" id="CHEBI:57540"/>
        <dbReference type="ChEBI" id="CHEBI:57945"/>
        <dbReference type="ChEBI" id="CHEBI:57972"/>
        <dbReference type="EC" id="1.4.1.1"/>
    </reaction>
</comment>
<dbReference type="Proteomes" id="UP000815698">
    <property type="component" value="Chromosome"/>
</dbReference>
<dbReference type="InterPro" id="IPR007698">
    <property type="entry name" value="AlaDH/PNT_NAD(H)-bd"/>
</dbReference>
<dbReference type="CDD" id="cd05305">
    <property type="entry name" value="L-AlaDH"/>
    <property type="match status" value="1"/>
</dbReference>
<dbReference type="SMART" id="SM01002">
    <property type="entry name" value="AlaDh_PNT_C"/>
    <property type="match status" value="1"/>
</dbReference>
<proteinExistence type="inferred from homology"/>
<dbReference type="EMBL" id="CP023482">
    <property type="protein sequence ID" value="ATH97582.1"/>
    <property type="molecule type" value="Genomic_DNA"/>
</dbReference>
<keyword evidence="4 6" id="KW-0560">Oxidoreductase</keyword>
<evidence type="ECO:0000259" key="7">
    <source>
        <dbReference type="SMART" id="SM01002"/>
    </source>
</evidence>